<reference evidence="19 20" key="1">
    <citation type="submission" date="2018-07" db="EMBL/GenBank/DDBJ databases">
        <title>Halomonas rutogse sp. nov., isolated from Lake TangqianCo on Tibetan Plateau.</title>
        <authorList>
            <person name="Lu H."/>
            <person name="Xing P."/>
            <person name="Wu Q."/>
        </authorList>
    </citation>
    <scope>NUCLEOTIDE SEQUENCE [LARGE SCALE GENOMIC DNA]</scope>
    <source>
        <strain evidence="19 20">TQ8S</strain>
    </source>
</reference>
<dbReference type="AlphaFoldDB" id="A0A368TME0"/>
<keyword evidence="14" id="KW-0175">Coiled coil</keyword>
<dbReference type="CDD" id="cd05387">
    <property type="entry name" value="BY-kinase"/>
    <property type="match status" value="1"/>
</dbReference>
<comment type="subcellular location">
    <subcellularLocation>
        <location evidence="1">Cell inner membrane</location>
        <topology evidence="1">Multi-pass membrane protein</topology>
    </subcellularLocation>
</comment>
<evidence type="ECO:0000256" key="1">
    <source>
        <dbReference type="ARBA" id="ARBA00004429"/>
    </source>
</evidence>
<evidence type="ECO:0000313" key="19">
    <source>
        <dbReference type="EMBL" id="RCV85879.1"/>
    </source>
</evidence>
<evidence type="ECO:0000259" key="18">
    <source>
        <dbReference type="Pfam" id="PF13807"/>
    </source>
</evidence>
<evidence type="ECO:0000256" key="3">
    <source>
        <dbReference type="ARBA" id="ARBA00022475"/>
    </source>
</evidence>
<accession>A0A368TME0</accession>
<comment type="caution">
    <text evidence="19">The sequence shown here is derived from an EMBL/GenBank/DDBJ whole genome shotgun (WGS) entry which is preliminary data.</text>
</comment>
<dbReference type="FunFam" id="3.40.50.300:FF:000527">
    <property type="entry name" value="Tyrosine-protein kinase etk"/>
    <property type="match status" value="1"/>
</dbReference>
<dbReference type="NCBIfam" id="TIGR01007">
    <property type="entry name" value="eps_fam"/>
    <property type="match status" value="1"/>
</dbReference>
<dbReference type="Proteomes" id="UP000253204">
    <property type="component" value="Unassembled WGS sequence"/>
</dbReference>
<gene>
    <name evidence="19" type="ORF">DU506_19870</name>
</gene>
<keyword evidence="3" id="KW-1003">Cell membrane</keyword>
<name>A0A368TME0_9GAMM</name>
<evidence type="ECO:0000256" key="2">
    <source>
        <dbReference type="ARBA" id="ARBA00008883"/>
    </source>
</evidence>
<dbReference type="GO" id="GO:0004715">
    <property type="term" value="F:non-membrane spanning protein tyrosine kinase activity"/>
    <property type="evidence" value="ECO:0007669"/>
    <property type="project" value="UniProtKB-EC"/>
</dbReference>
<evidence type="ECO:0000256" key="15">
    <source>
        <dbReference type="SAM" id="Phobius"/>
    </source>
</evidence>
<dbReference type="GO" id="GO:0005886">
    <property type="term" value="C:plasma membrane"/>
    <property type="evidence" value="ECO:0007669"/>
    <property type="project" value="UniProtKB-SubCell"/>
</dbReference>
<dbReference type="Gene3D" id="3.40.50.300">
    <property type="entry name" value="P-loop containing nucleotide triphosphate hydrolases"/>
    <property type="match status" value="1"/>
</dbReference>
<evidence type="ECO:0000256" key="4">
    <source>
        <dbReference type="ARBA" id="ARBA00022519"/>
    </source>
</evidence>
<keyword evidence="4" id="KW-0997">Cell inner membrane</keyword>
<feature type="coiled-coil region" evidence="14">
    <location>
        <begin position="346"/>
        <end position="404"/>
    </location>
</feature>
<keyword evidence="9" id="KW-0067">ATP-binding</keyword>
<dbReference type="InterPro" id="IPR050445">
    <property type="entry name" value="Bact_polysacc_biosynth/exp"/>
</dbReference>
<feature type="transmembrane region" description="Helical" evidence="15">
    <location>
        <begin position="457"/>
        <end position="482"/>
    </location>
</feature>
<dbReference type="SUPFAM" id="SSF52540">
    <property type="entry name" value="P-loop containing nucleoside triphosphate hydrolases"/>
    <property type="match status" value="1"/>
</dbReference>
<evidence type="ECO:0000259" key="17">
    <source>
        <dbReference type="Pfam" id="PF13614"/>
    </source>
</evidence>
<keyword evidence="7" id="KW-0547">Nucleotide-binding</keyword>
<dbReference type="PANTHER" id="PTHR32309">
    <property type="entry name" value="TYROSINE-PROTEIN KINASE"/>
    <property type="match status" value="1"/>
</dbReference>
<keyword evidence="10 15" id="KW-1133">Transmembrane helix</keyword>
<evidence type="ECO:0000256" key="14">
    <source>
        <dbReference type="SAM" id="Coils"/>
    </source>
</evidence>
<sequence>MTYFPPPPSSSSEPQESNDLNLRKLVDTLSDHRWLIVSMTGLFLLAGYFHASSQPGVYQADALVQIESQGSNLALMESLGEQQQGNPTSAELEILQSRMVLGETADRQDLAIRVEPRRLPVVGDFLVNHGVNQGWFESLTPAFMREWLADSEDSDWDNPYVWAGESLGVARFDVPDENVGRKHVLRLMADGNFELLLEEETLLTGKVGETVQDDALGYRLFVSQAKAHPGAEFILERTSSLNAIKDLKRRFEIMPRGIDSGVYELTLNGTDRNQIQPTLDTLTGVFLTQNVQRHSEEAEKQIAFLNEQIPQVSDQLSDAEGMLNDYRAQRDSVDLTFETQNLLTRVVEVENQLSELAMREADLAERYRPSHPNYQTLLRQRAQLEAERDRLNAQVNELPETQQEVLRLTRDSQVNQQVYVQLLNQLQEMRLVKAGTVGNVRILDAAMLNPGTIAPRIPLITAVSGLIGALLAVMLIVVRLLLSRAIKTPEQLEELGLPVYATLPDSGEQAGLTERIRPRRSKKAQEVFRGLLAIKKPAEIAVEALRGLRTSLYFAMLESDNNRLMITGASPGVGKSFVAANLAAVCAQAGQKVLLIDADMRRGHLHHAFDGKGVKGLSELLARRIGVDEAIRHSDLKGLDYVARGSVPPNPSELLMQHSFHDFLETMSQHYDLVIVDTPPILAVTDATVVGKLVGTSLMVVRFDCNPPGEIKAAKRRLENAGVRLKGGILNGVKKPTNSRHGYYGSYLYAYR</sequence>
<evidence type="ECO:0000259" key="16">
    <source>
        <dbReference type="Pfam" id="PF02706"/>
    </source>
</evidence>
<feature type="domain" description="AAA" evidence="17">
    <location>
        <begin position="572"/>
        <end position="686"/>
    </location>
</feature>
<comment type="similarity">
    <text evidence="2">Belongs to the etk/wzc family.</text>
</comment>
<dbReference type="Pfam" id="PF02706">
    <property type="entry name" value="Wzz"/>
    <property type="match status" value="1"/>
</dbReference>
<protein>
    <submittedName>
        <fullName evidence="19">Tyrosine-protein kinase</fullName>
        <ecNumber evidence="19">2.7.10.2</ecNumber>
    </submittedName>
</protein>
<organism evidence="19 20">
    <name type="scientific">Vreelandella rituensis</name>
    <dbReference type="NCBI Taxonomy" id="2282306"/>
    <lineage>
        <taxon>Bacteria</taxon>
        <taxon>Pseudomonadati</taxon>
        <taxon>Pseudomonadota</taxon>
        <taxon>Gammaproteobacteria</taxon>
        <taxon>Oceanospirillales</taxon>
        <taxon>Halomonadaceae</taxon>
        <taxon>Vreelandella</taxon>
    </lineage>
</organism>
<dbReference type="GO" id="GO:0005524">
    <property type="term" value="F:ATP binding"/>
    <property type="evidence" value="ECO:0007669"/>
    <property type="project" value="UniProtKB-KW"/>
</dbReference>
<dbReference type="OrthoDB" id="9775724at2"/>
<proteinExistence type="inferred from homology"/>
<dbReference type="InterPro" id="IPR003856">
    <property type="entry name" value="LPS_length_determ_N"/>
</dbReference>
<feature type="domain" description="Tyrosine-protein kinase G-rich" evidence="18">
    <location>
        <begin position="400"/>
        <end position="479"/>
    </location>
</feature>
<evidence type="ECO:0000256" key="7">
    <source>
        <dbReference type="ARBA" id="ARBA00022741"/>
    </source>
</evidence>
<dbReference type="Pfam" id="PF23607">
    <property type="entry name" value="WZC_N"/>
    <property type="match status" value="1"/>
</dbReference>
<dbReference type="EMBL" id="QPIJ01000088">
    <property type="protein sequence ID" value="RCV85879.1"/>
    <property type="molecule type" value="Genomic_DNA"/>
</dbReference>
<feature type="domain" description="Polysaccharide chain length determinant N-terminal" evidence="16">
    <location>
        <begin position="18"/>
        <end position="106"/>
    </location>
</feature>
<feature type="coiled-coil region" evidence="14">
    <location>
        <begin position="288"/>
        <end position="315"/>
    </location>
</feature>
<dbReference type="InterPro" id="IPR005702">
    <property type="entry name" value="Wzc-like_C"/>
</dbReference>
<keyword evidence="8 19" id="KW-0418">Kinase</keyword>
<dbReference type="InterPro" id="IPR027417">
    <property type="entry name" value="P-loop_NTPase"/>
</dbReference>
<evidence type="ECO:0000256" key="10">
    <source>
        <dbReference type="ARBA" id="ARBA00022989"/>
    </source>
</evidence>
<evidence type="ECO:0000256" key="13">
    <source>
        <dbReference type="ARBA" id="ARBA00053015"/>
    </source>
</evidence>
<keyword evidence="20" id="KW-1185">Reference proteome</keyword>
<evidence type="ECO:0000256" key="9">
    <source>
        <dbReference type="ARBA" id="ARBA00022840"/>
    </source>
</evidence>
<dbReference type="InterPro" id="IPR025669">
    <property type="entry name" value="AAA_dom"/>
</dbReference>
<evidence type="ECO:0000256" key="12">
    <source>
        <dbReference type="ARBA" id="ARBA00023137"/>
    </source>
</evidence>
<evidence type="ECO:0000256" key="6">
    <source>
        <dbReference type="ARBA" id="ARBA00022692"/>
    </source>
</evidence>
<evidence type="ECO:0000256" key="11">
    <source>
        <dbReference type="ARBA" id="ARBA00023136"/>
    </source>
</evidence>
<keyword evidence="11 15" id="KW-0472">Membrane</keyword>
<dbReference type="Pfam" id="PF13614">
    <property type="entry name" value="AAA_31"/>
    <property type="match status" value="1"/>
</dbReference>
<evidence type="ECO:0000256" key="5">
    <source>
        <dbReference type="ARBA" id="ARBA00022679"/>
    </source>
</evidence>
<dbReference type="Pfam" id="PF13807">
    <property type="entry name" value="GNVR"/>
    <property type="match status" value="1"/>
</dbReference>
<dbReference type="EC" id="2.7.10.2" evidence="19"/>
<dbReference type="PANTHER" id="PTHR32309:SF32">
    <property type="entry name" value="TYROSINE-PROTEIN KINASE ETK-RELATED"/>
    <property type="match status" value="1"/>
</dbReference>
<keyword evidence="5 19" id="KW-0808">Transferase</keyword>
<keyword evidence="6 15" id="KW-0812">Transmembrane</keyword>
<evidence type="ECO:0000313" key="20">
    <source>
        <dbReference type="Proteomes" id="UP000253204"/>
    </source>
</evidence>
<dbReference type="RefSeq" id="WP_114488598.1">
    <property type="nucleotide sequence ID" value="NZ_CBCSHM010000101.1"/>
</dbReference>
<keyword evidence="12" id="KW-0829">Tyrosine-protein kinase</keyword>
<evidence type="ECO:0000256" key="8">
    <source>
        <dbReference type="ARBA" id="ARBA00022777"/>
    </source>
</evidence>
<dbReference type="GO" id="GO:0042802">
    <property type="term" value="F:identical protein binding"/>
    <property type="evidence" value="ECO:0007669"/>
    <property type="project" value="UniProtKB-ARBA"/>
</dbReference>
<comment type="catalytic activity">
    <reaction evidence="13">
        <text>L-tyrosyl-[protein] + ATP = O-phospho-L-tyrosyl-[protein] + ADP + H(+)</text>
        <dbReference type="Rhea" id="RHEA:10596"/>
        <dbReference type="Rhea" id="RHEA-COMP:10136"/>
        <dbReference type="Rhea" id="RHEA-COMP:20101"/>
        <dbReference type="ChEBI" id="CHEBI:15378"/>
        <dbReference type="ChEBI" id="CHEBI:30616"/>
        <dbReference type="ChEBI" id="CHEBI:46858"/>
        <dbReference type="ChEBI" id="CHEBI:61978"/>
        <dbReference type="ChEBI" id="CHEBI:456216"/>
    </reaction>
</comment>
<dbReference type="InterPro" id="IPR032807">
    <property type="entry name" value="GNVR"/>
</dbReference>